<dbReference type="Proteomes" id="UP001056384">
    <property type="component" value="Chromosome 9"/>
</dbReference>
<protein>
    <submittedName>
        <fullName evidence="2">Fungal transcription factor</fullName>
    </submittedName>
</protein>
<evidence type="ECO:0000256" key="1">
    <source>
        <dbReference type="SAM" id="MobiDB-lite"/>
    </source>
</evidence>
<dbReference type="AlphaFoldDB" id="A0A9Q9AXU1"/>
<evidence type="ECO:0000313" key="2">
    <source>
        <dbReference type="EMBL" id="USW57054.1"/>
    </source>
</evidence>
<dbReference type="InterPro" id="IPR021858">
    <property type="entry name" value="Fun_TF"/>
</dbReference>
<feature type="compositionally biased region" description="Basic and acidic residues" evidence="1">
    <location>
        <begin position="55"/>
        <end position="71"/>
    </location>
</feature>
<dbReference type="PANTHER" id="PTHR37540">
    <property type="entry name" value="TRANSCRIPTION FACTOR (ACR-2), PUTATIVE-RELATED-RELATED"/>
    <property type="match status" value="1"/>
</dbReference>
<gene>
    <name evidence="2" type="ORF">Slin15195_G103730</name>
</gene>
<sequence length="355" mass="39144">MSQRSGKGKDKVTELSFITYDGQPNPKDQRPHLRCNSTPIESKDEDIVVGTVLEELSRKDKDQGASAHAEDPLEEEDEAGELATGLLERSAGDPHAALRSIRRVRRRRNDSPASSTSQSSAHLIRSSKLASDMARQRAAGDPNDDMASILGRLNLDFSTVMAGNTLQAHYKWIAFAQSPDFERIFMPEHKRGYGYETLISRIARDPALVSAAVLIATGHILSVRNSGMSGNIARCIFESKNFVLNTVNEALRDPTRATTDPLVCAILILASHEGLQGKHENYHIHMTGLVQMINMRGGLSVLNETQKSLEAFIIWQDTNVAAVAGCEPYYKQTVNRTEGLPVVKANPLMWLLKDV</sequence>
<feature type="region of interest" description="Disordered" evidence="1">
    <location>
        <begin position="1"/>
        <end position="145"/>
    </location>
</feature>
<feature type="compositionally biased region" description="Low complexity" evidence="1">
    <location>
        <begin position="111"/>
        <end position="120"/>
    </location>
</feature>
<keyword evidence="3" id="KW-1185">Reference proteome</keyword>
<proteinExistence type="predicted"/>
<organism evidence="2 3">
    <name type="scientific">Septoria linicola</name>
    <dbReference type="NCBI Taxonomy" id="215465"/>
    <lineage>
        <taxon>Eukaryota</taxon>
        <taxon>Fungi</taxon>
        <taxon>Dikarya</taxon>
        <taxon>Ascomycota</taxon>
        <taxon>Pezizomycotina</taxon>
        <taxon>Dothideomycetes</taxon>
        <taxon>Dothideomycetidae</taxon>
        <taxon>Mycosphaerellales</taxon>
        <taxon>Mycosphaerellaceae</taxon>
        <taxon>Septoria</taxon>
    </lineage>
</organism>
<accession>A0A9Q9AXU1</accession>
<dbReference type="EMBL" id="CP099426">
    <property type="protein sequence ID" value="USW57054.1"/>
    <property type="molecule type" value="Genomic_DNA"/>
</dbReference>
<dbReference type="Pfam" id="PF11951">
    <property type="entry name" value="Fungal_trans_2"/>
    <property type="match status" value="1"/>
</dbReference>
<evidence type="ECO:0000313" key="3">
    <source>
        <dbReference type="Proteomes" id="UP001056384"/>
    </source>
</evidence>
<dbReference type="PANTHER" id="PTHR37540:SF5">
    <property type="entry name" value="TRANSCRIPTION FACTOR DOMAIN-CONTAINING PROTEIN"/>
    <property type="match status" value="1"/>
</dbReference>
<reference evidence="2" key="1">
    <citation type="submission" date="2022-06" db="EMBL/GenBank/DDBJ databases">
        <title>Complete genome sequences of two strains of the flax pathogen Septoria linicola.</title>
        <authorList>
            <person name="Lapalu N."/>
            <person name="Simon A."/>
            <person name="Demenou B."/>
            <person name="Paumier D."/>
            <person name="Guillot M.-P."/>
            <person name="Gout L."/>
            <person name="Valade R."/>
        </authorList>
    </citation>
    <scope>NUCLEOTIDE SEQUENCE</scope>
    <source>
        <strain evidence="2">SE15195</strain>
    </source>
</reference>
<name>A0A9Q9AXU1_9PEZI</name>